<dbReference type="Gene3D" id="2.40.33.10">
    <property type="entry name" value="PK beta-barrel domain-like"/>
    <property type="match status" value="1"/>
</dbReference>
<dbReference type="PRINTS" id="PR01050">
    <property type="entry name" value="PYRUVTKNASE"/>
</dbReference>
<evidence type="ECO:0000256" key="13">
    <source>
        <dbReference type="RuleBase" id="RU000504"/>
    </source>
</evidence>
<evidence type="ECO:0000256" key="6">
    <source>
        <dbReference type="ARBA" id="ARBA00022741"/>
    </source>
</evidence>
<dbReference type="SUPFAM" id="SSF51621">
    <property type="entry name" value="Phosphoenolpyruvate/pyruvate domain"/>
    <property type="match status" value="1"/>
</dbReference>
<organism evidence="16 17">
    <name type="scientific">Arenicella chitinivorans</name>
    <dbReference type="NCBI Taxonomy" id="1329800"/>
    <lineage>
        <taxon>Bacteria</taxon>
        <taxon>Pseudomonadati</taxon>
        <taxon>Pseudomonadota</taxon>
        <taxon>Gammaproteobacteria</taxon>
        <taxon>Arenicellales</taxon>
        <taxon>Arenicellaceae</taxon>
        <taxon>Arenicella</taxon>
    </lineage>
</organism>
<dbReference type="InterPro" id="IPR015795">
    <property type="entry name" value="Pyrv_Knase_C"/>
</dbReference>
<dbReference type="GO" id="GO:0005524">
    <property type="term" value="F:ATP binding"/>
    <property type="evidence" value="ECO:0007669"/>
    <property type="project" value="UniProtKB-KW"/>
</dbReference>
<feature type="domain" description="Pyruvate kinase C-terminal" evidence="15">
    <location>
        <begin position="368"/>
        <end position="482"/>
    </location>
</feature>
<evidence type="ECO:0000256" key="10">
    <source>
        <dbReference type="ARBA" id="ARBA00023152"/>
    </source>
</evidence>
<reference evidence="16" key="1">
    <citation type="journal article" date="2014" name="Int. J. Syst. Evol. Microbiol.">
        <title>Complete genome sequence of Corynebacterium casei LMG S-19264T (=DSM 44701T), isolated from a smear-ripened cheese.</title>
        <authorList>
            <consortium name="US DOE Joint Genome Institute (JGI-PGF)"/>
            <person name="Walter F."/>
            <person name="Albersmeier A."/>
            <person name="Kalinowski J."/>
            <person name="Ruckert C."/>
        </authorList>
    </citation>
    <scope>NUCLEOTIDE SEQUENCE</scope>
    <source>
        <strain evidence="16">KCTC 12711</strain>
    </source>
</reference>
<dbReference type="SUPFAM" id="SSF52935">
    <property type="entry name" value="PK C-terminal domain-like"/>
    <property type="match status" value="1"/>
</dbReference>
<keyword evidence="10 13" id="KW-0324">Glycolysis</keyword>
<dbReference type="GO" id="GO:0004743">
    <property type="term" value="F:pyruvate kinase activity"/>
    <property type="evidence" value="ECO:0007669"/>
    <property type="project" value="UniProtKB-UniRule"/>
</dbReference>
<gene>
    <name evidence="16" type="ORF">GCM10008090_18470</name>
</gene>
<keyword evidence="11 16" id="KW-0670">Pyruvate</keyword>
<dbReference type="NCBIfam" id="TIGR01064">
    <property type="entry name" value="pyruv_kin"/>
    <property type="match status" value="1"/>
</dbReference>
<comment type="similarity">
    <text evidence="2 13">Belongs to the pyruvate kinase family.</text>
</comment>
<keyword evidence="5" id="KW-0479">Metal-binding</keyword>
<evidence type="ECO:0000256" key="9">
    <source>
        <dbReference type="ARBA" id="ARBA00022842"/>
    </source>
</evidence>
<name>A0A918RS53_9GAMM</name>
<keyword evidence="17" id="KW-1185">Reference proteome</keyword>
<evidence type="ECO:0000259" key="15">
    <source>
        <dbReference type="Pfam" id="PF02887"/>
    </source>
</evidence>
<evidence type="ECO:0000256" key="1">
    <source>
        <dbReference type="ARBA" id="ARBA00004997"/>
    </source>
</evidence>
<dbReference type="InterPro" id="IPR011037">
    <property type="entry name" value="Pyrv_Knase-like_insert_dom_sf"/>
</dbReference>
<dbReference type="GO" id="GO:0000287">
    <property type="term" value="F:magnesium ion binding"/>
    <property type="evidence" value="ECO:0007669"/>
    <property type="project" value="UniProtKB-UniRule"/>
</dbReference>
<evidence type="ECO:0000256" key="3">
    <source>
        <dbReference type="ARBA" id="ARBA00012142"/>
    </source>
</evidence>
<reference evidence="16" key="2">
    <citation type="submission" date="2020-09" db="EMBL/GenBank/DDBJ databases">
        <authorList>
            <person name="Sun Q."/>
            <person name="Kim S."/>
        </authorList>
    </citation>
    <scope>NUCLEOTIDE SEQUENCE</scope>
    <source>
        <strain evidence="16">KCTC 12711</strain>
    </source>
</reference>
<evidence type="ECO:0000259" key="14">
    <source>
        <dbReference type="Pfam" id="PF00224"/>
    </source>
</evidence>
<dbReference type="RefSeq" id="WP_189400077.1">
    <property type="nucleotide sequence ID" value="NZ_BMXA01000002.1"/>
</dbReference>
<keyword evidence="7 13" id="KW-0418">Kinase</keyword>
<dbReference type="InterPro" id="IPR015813">
    <property type="entry name" value="Pyrv/PenolPyrv_kinase-like_dom"/>
</dbReference>
<keyword evidence="9 13" id="KW-0460">Magnesium</keyword>
<evidence type="ECO:0000256" key="5">
    <source>
        <dbReference type="ARBA" id="ARBA00022723"/>
    </source>
</evidence>
<dbReference type="Gene3D" id="3.20.20.60">
    <property type="entry name" value="Phosphoenolpyruvate-binding domains"/>
    <property type="match status" value="1"/>
</dbReference>
<dbReference type="Pfam" id="PF00224">
    <property type="entry name" value="PK"/>
    <property type="match status" value="1"/>
</dbReference>
<evidence type="ECO:0000256" key="7">
    <source>
        <dbReference type="ARBA" id="ARBA00022777"/>
    </source>
</evidence>
<dbReference type="EMBL" id="BMXA01000002">
    <property type="protein sequence ID" value="GHA08880.1"/>
    <property type="molecule type" value="Genomic_DNA"/>
</dbReference>
<dbReference type="GO" id="GO:0030955">
    <property type="term" value="F:potassium ion binding"/>
    <property type="evidence" value="ECO:0007669"/>
    <property type="project" value="UniProtKB-UniRule"/>
</dbReference>
<evidence type="ECO:0000313" key="16">
    <source>
        <dbReference type="EMBL" id="GHA08880.1"/>
    </source>
</evidence>
<evidence type="ECO:0000256" key="4">
    <source>
        <dbReference type="ARBA" id="ARBA00022679"/>
    </source>
</evidence>
<dbReference type="GO" id="GO:0016301">
    <property type="term" value="F:kinase activity"/>
    <property type="evidence" value="ECO:0007669"/>
    <property type="project" value="UniProtKB-KW"/>
</dbReference>
<dbReference type="InterPro" id="IPR036918">
    <property type="entry name" value="Pyrv_Knase_C_sf"/>
</dbReference>
<evidence type="ECO:0000256" key="12">
    <source>
        <dbReference type="NCBIfam" id="TIGR01064"/>
    </source>
</evidence>
<dbReference type="InterPro" id="IPR015793">
    <property type="entry name" value="Pyrv_Knase_brl"/>
</dbReference>
<comment type="caution">
    <text evidence="16">The sequence shown here is derived from an EMBL/GenBank/DDBJ whole genome shotgun (WGS) entry which is preliminary data.</text>
</comment>
<protein>
    <recommendedName>
        <fullName evidence="3 12">Pyruvate kinase</fullName>
        <ecNumber evidence="3 12">2.7.1.40</ecNumber>
    </recommendedName>
</protein>
<dbReference type="InterPro" id="IPR040442">
    <property type="entry name" value="Pyrv_kinase-like_dom_sf"/>
</dbReference>
<dbReference type="EC" id="2.7.1.40" evidence="3 12"/>
<dbReference type="SUPFAM" id="SSF50800">
    <property type="entry name" value="PK beta-barrel domain-like"/>
    <property type="match status" value="1"/>
</dbReference>
<comment type="catalytic activity">
    <reaction evidence="13">
        <text>pyruvate + ATP = phosphoenolpyruvate + ADP + H(+)</text>
        <dbReference type="Rhea" id="RHEA:18157"/>
        <dbReference type="ChEBI" id="CHEBI:15361"/>
        <dbReference type="ChEBI" id="CHEBI:15378"/>
        <dbReference type="ChEBI" id="CHEBI:30616"/>
        <dbReference type="ChEBI" id="CHEBI:58702"/>
        <dbReference type="ChEBI" id="CHEBI:456216"/>
        <dbReference type="EC" id="2.7.1.40"/>
    </reaction>
</comment>
<dbReference type="Proteomes" id="UP000614811">
    <property type="component" value="Unassembled WGS sequence"/>
</dbReference>
<dbReference type="InterPro" id="IPR015806">
    <property type="entry name" value="Pyrv_Knase_insert_dom_sf"/>
</dbReference>
<evidence type="ECO:0000256" key="2">
    <source>
        <dbReference type="ARBA" id="ARBA00008663"/>
    </source>
</evidence>
<keyword evidence="8" id="KW-0067">ATP-binding</keyword>
<dbReference type="NCBIfam" id="NF004491">
    <property type="entry name" value="PRK05826.1"/>
    <property type="match status" value="1"/>
</dbReference>
<dbReference type="Gene3D" id="3.40.1380.20">
    <property type="entry name" value="Pyruvate kinase, C-terminal domain"/>
    <property type="match status" value="1"/>
</dbReference>
<dbReference type="PANTHER" id="PTHR11817">
    <property type="entry name" value="PYRUVATE KINASE"/>
    <property type="match status" value="1"/>
</dbReference>
<comment type="pathway">
    <text evidence="1 13">Carbohydrate degradation; glycolysis; pyruvate from D-glyceraldehyde 3-phosphate: step 5/5.</text>
</comment>
<evidence type="ECO:0000256" key="11">
    <source>
        <dbReference type="ARBA" id="ARBA00023317"/>
    </source>
</evidence>
<keyword evidence="4 13" id="KW-0808">Transferase</keyword>
<sequence>MKDNYKIKNLNRTKIIATIGPSSSEVAVLEKLILNGCSVFRINFSHGSHESHGKSIANIRAAATELGQNVAILGDLQGPKIRIGAIQGDSFPLHEGQELLLDSDIPDDAGSPQGVSYVCNTLAESCDPGRVLMLDDGRVQLEVQSVDGNAIRTKVIAGSKLSSRKGLNLKGGGLAEDALTPKDMHDMAFAAQQDLEYICVSFPACAQDMLDAREKLDALGCSSKLIAKLERAEVVASEAIIDDMINSCDGVMVARGDLAVEVGFEAVTSYQKQIIARSRTLNKPVIVATQMMESMIDSPVPTRAEVSDVANAVFDYADAVMLSAETAVGEFPVEVIKTMYDVITATEKHALTQVSKHRVEIEFQYVDESIAMASMYLANHFKAVKAIVCLTESGSTALWMSRIKTHLPLVAISPRQDTLNRVALYKGVRPAHLPRESENTTRLEDVIQYVRKAVDLESGDYVAITYGDVVGVDGHTNTLKILQVP</sequence>
<feature type="domain" description="Pyruvate kinase barrel" evidence="14">
    <location>
        <begin position="11"/>
        <end position="335"/>
    </location>
</feature>
<dbReference type="Pfam" id="PF02887">
    <property type="entry name" value="PK_C"/>
    <property type="match status" value="1"/>
</dbReference>
<evidence type="ECO:0000313" key="17">
    <source>
        <dbReference type="Proteomes" id="UP000614811"/>
    </source>
</evidence>
<proteinExistence type="inferred from homology"/>
<keyword evidence="6" id="KW-0547">Nucleotide-binding</keyword>
<evidence type="ECO:0000256" key="8">
    <source>
        <dbReference type="ARBA" id="ARBA00022840"/>
    </source>
</evidence>
<accession>A0A918RS53</accession>
<dbReference type="InterPro" id="IPR001697">
    <property type="entry name" value="Pyr_Knase"/>
</dbReference>
<dbReference type="AlphaFoldDB" id="A0A918RS53"/>